<feature type="compositionally biased region" description="Low complexity" evidence="4">
    <location>
        <begin position="353"/>
        <end position="363"/>
    </location>
</feature>
<dbReference type="Proteomes" id="UP001497497">
    <property type="component" value="Unassembled WGS sequence"/>
</dbReference>
<dbReference type="Pfam" id="PF14604">
    <property type="entry name" value="SH3_9"/>
    <property type="match status" value="1"/>
</dbReference>
<evidence type="ECO:0000259" key="5">
    <source>
        <dbReference type="PROSITE" id="PS50002"/>
    </source>
</evidence>
<feature type="region of interest" description="Disordered" evidence="4">
    <location>
        <begin position="349"/>
        <end position="547"/>
    </location>
</feature>
<protein>
    <recommendedName>
        <fullName evidence="5">SH3 domain-containing protein</fullName>
    </recommendedName>
</protein>
<reference evidence="6 7" key="1">
    <citation type="submission" date="2024-04" db="EMBL/GenBank/DDBJ databases">
        <authorList>
            <consortium name="Genoscope - CEA"/>
            <person name="William W."/>
        </authorList>
    </citation>
    <scope>NUCLEOTIDE SEQUENCE [LARGE SCALE GENOMIC DNA]</scope>
</reference>
<name>A0AAV2IIE4_LYMST</name>
<keyword evidence="1 2" id="KW-0728">SH3 domain</keyword>
<feature type="compositionally biased region" description="Basic and acidic residues" evidence="4">
    <location>
        <begin position="395"/>
        <end position="412"/>
    </location>
</feature>
<dbReference type="SUPFAM" id="SSF50044">
    <property type="entry name" value="SH3-domain"/>
    <property type="match status" value="3"/>
</dbReference>
<feature type="compositionally biased region" description="Low complexity" evidence="4">
    <location>
        <begin position="229"/>
        <end position="238"/>
    </location>
</feature>
<organism evidence="6 7">
    <name type="scientific">Lymnaea stagnalis</name>
    <name type="common">Great pond snail</name>
    <name type="synonym">Helix stagnalis</name>
    <dbReference type="NCBI Taxonomy" id="6523"/>
    <lineage>
        <taxon>Eukaryota</taxon>
        <taxon>Metazoa</taxon>
        <taxon>Spiralia</taxon>
        <taxon>Lophotrochozoa</taxon>
        <taxon>Mollusca</taxon>
        <taxon>Gastropoda</taxon>
        <taxon>Heterobranchia</taxon>
        <taxon>Euthyneura</taxon>
        <taxon>Panpulmonata</taxon>
        <taxon>Hygrophila</taxon>
        <taxon>Lymnaeoidea</taxon>
        <taxon>Lymnaeidae</taxon>
        <taxon>Lymnaea</taxon>
    </lineage>
</organism>
<dbReference type="PROSITE" id="PS50002">
    <property type="entry name" value="SH3"/>
    <property type="match status" value="3"/>
</dbReference>
<feature type="domain" description="SH3" evidence="5">
    <location>
        <begin position="100"/>
        <end position="159"/>
    </location>
</feature>
<dbReference type="PRINTS" id="PR00452">
    <property type="entry name" value="SH3DOMAIN"/>
</dbReference>
<dbReference type="PRINTS" id="PR00499">
    <property type="entry name" value="P67PHOX"/>
</dbReference>
<dbReference type="InterPro" id="IPR036028">
    <property type="entry name" value="SH3-like_dom_sf"/>
</dbReference>
<evidence type="ECO:0000256" key="4">
    <source>
        <dbReference type="SAM" id="MobiDB-lite"/>
    </source>
</evidence>
<keyword evidence="7" id="KW-1185">Reference proteome</keyword>
<dbReference type="PANTHER" id="PTHR14167:SF92">
    <property type="entry name" value="CIN85 AND CD2AP RELATED, ISOFORM J"/>
    <property type="match status" value="1"/>
</dbReference>
<proteinExistence type="predicted"/>
<dbReference type="InterPro" id="IPR050384">
    <property type="entry name" value="Endophilin_SH3RF"/>
</dbReference>
<feature type="domain" description="SH3" evidence="5">
    <location>
        <begin position="1"/>
        <end position="59"/>
    </location>
</feature>
<feature type="region of interest" description="Disordered" evidence="4">
    <location>
        <begin position="212"/>
        <end position="246"/>
    </location>
</feature>
<gene>
    <name evidence="6" type="ORF">GSLYS_00020230001</name>
</gene>
<evidence type="ECO:0000256" key="2">
    <source>
        <dbReference type="PROSITE-ProRule" id="PRU00192"/>
    </source>
</evidence>
<feature type="compositionally biased region" description="Pro residues" evidence="4">
    <location>
        <begin position="533"/>
        <end position="542"/>
    </location>
</feature>
<dbReference type="SMART" id="SM00326">
    <property type="entry name" value="SH3"/>
    <property type="match status" value="3"/>
</dbReference>
<feature type="domain" description="SH3" evidence="5">
    <location>
        <begin position="249"/>
        <end position="310"/>
    </location>
</feature>
<dbReference type="GO" id="GO:0016477">
    <property type="term" value="P:cell migration"/>
    <property type="evidence" value="ECO:0007669"/>
    <property type="project" value="TreeGrafter"/>
</dbReference>
<dbReference type="GO" id="GO:0007015">
    <property type="term" value="P:actin filament organization"/>
    <property type="evidence" value="ECO:0007669"/>
    <property type="project" value="TreeGrafter"/>
</dbReference>
<feature type="region of interest" description="Disordered" evidence="4">
    <location>
        <begin position="158"/>
        <end position="191"/>
    </location>
</feature>
<dbReference type="PANTHER" id="PTHR14167">
    <property type="entry name" value="SH3 DOMAIN-CONTAINING"/>
    <property type="match status" value="1"/>
</dbReference>
<feature type="compositionally biased region" description="Basic and acidic residues" evidence="4">
    <location>
        <begin position="171"/>
        <end position="188"/>
    </location>
</feature>
<dbReference type="AlphaFoldDB" id="A0AAV2IIE4"/>
<evidence type="ECO:0000256" key="3">
    <source>
        <dbReference type="SAM" id="Coils"/>
    </source>
</evidence>
<dbReference type="Gene3D" id="2.30.30.40">
    <property type="entry name" value="SH3 Domains"/>
    <property type="match status" value="3"/>
</dbReference>
<evidence type="ECO:0000313" key="7">
    <source>
        <dbReference type="Proteomes" id="UP001497497"/>
    </source>
</evidence>
<dbReference type="EMBL" id="CAXITT010000866">
    <property type="protein sequence ID" value="CAL1546853.1"/>
    <property type="molecule type" value="Genomic_DNA"/>
</dbReference>
<feature type="compositionally biased region" description="Basic and acidic residues" evidence="4">
    <location>
        <begin position="451"/>
        <end position="463"/>
    </location>
</feature>
<dbReference type="CDD" id="cd11873">
    <property type="entry name" value="SH3_CD2AP-like_1"/>
    <property type="match status" value="1"/>
</dbReference>
<evidence type="ECO:0000256" key="1">
    <source>
        <dbReference type="ARBA" id="ARBA00022443"/>
    </source>
</evidence>
<sequence length="642" mass="71756">MSMEAVVEYEYQAEQEDELTLKVGDIITNVTTAEGGWWEGELNGKKGMFPENFVKLVKRRETAISKKEEKREATQRKSVRELANKFKDGVPMGVAPKKKDKKKKCKVLFEYKRENDDELDLQVGELVEFHKQVEEGWWEGSLNGKHGVFPSNFVEMIEEQGSSDESAPATVEDKEKDKVQDTQPKSDDAFQTIKGKKVVGVGLGNIFGGGPIKLRPTAESGKKEDGTKSGKSGDSGESAPEVAKREKQSTFERAVVRFSYTAEQPDELTLIEGQIVRILDKELEDEGWWKGEVGGKVGVFPDNFVELLPNEEVIHILFISFETFPISSGTPRSPSKDSQYLGKRAQIAKELSKSSTPSITKKPVAPPPIGKKPFNQKSVEPKSEPSIPMKTPSLIKDKSANREIHSDERNTDESGSFDGIEPAGQKLTHLTANRAKGPKKRPPSTVLTLNDGEKDSESLDESKNSYSAADKINSHVSEKHHSHLPDRPDKPHPILPPKDNKHQPQPPSEPEPPSLPPPQLLHTMNRDQSPHISAPPPRPPEPASNKALITNTSNASNLQVNKLIEQLQREINELKANSVSKAAYNDLRAEHEKLKSEFESMRNAHSKKFRELENEVDEEKKLRLTTQVEIERVKKFMSETNV</sequence>
<dbReference type="FunFam" id="2.30.30.40:FF:000072">
    <property type="entry name" value="Unconventional Myosin IB"/>
    <property type="match status" value="2"/>
</dbReference>
<keyword evidence="3" id="KW-0175">Coiled coil</keyword>
<dbReference type="Pfam" id="PF00018">
    <property type="entry name" value="SH3_1"/>
    <property type="match status" value="1"/>
</dbReference>
<feature type="compositionally biased region" description="Basic and acidic residues" evidence="4">
    <location>
        <begin position="472"/>
        <end position="502"/>
    </location>
</feature>
<feature type="compositionally biased region" description="Pro residues" evidence="4">
    <location>
        <begin position="504"/>
        <end position="519"/>
    </location>
</feature>
<evidence type="ECO:0000313" key="6">
    <source>
        <dbReference type="EMBL" id="CAL1546853.1"/>
    </source>
</evidence>
<dbReference type="Pfam" id="PF07653">
    <property type="entry name" value="SH3_2"/>
    <property type="match status" value="1"/>
</dbReference>
<dbReference type="InterPro" id="IPR001452">
    <property type="entry name" value="SH3_domain"/>
</dbReference>
<feature type="coiled-coil region" evidence="3">
    <location>
        <begin position="557"/>
        <end position="622"/>
    </location>
</feature>
<comment type="caution">
    <text evidence="6">The sequence shown here is derived from an EMBL/GenBank/DDBJ whole genome shotgun (WGS) entry which is preliminary data.</text>
</comment>
<accession>A0AAV2IIE4</accession>